<accession>B9U2Q3</accession>
<organism evidence="1">
    <name type="scientific">Helicobacter pylori</name>
    <name type="common">Campylobacter pylori</name>
    <dbReference type="NCBI Taxonomy" id="210"/>
    <lineage>
        <taxon>Bacteria</taxon>
        <taxon>Pseudomonadati</taxon>
        <taxon>Campylobacterota</taxon>
        <taxon>Epsilonproteobacteria</taxon>
        <taxon>Campylobacterales</taxon>
        <taxon>Helicobacteraceae</taxon>
        <taxon>Helicobacter</taxon>
    </lineage>
</organism>
<proteinExistence type="predicted"/>
<sequence>MVQSLQSLIMEKIYLFISRIMPIFLEVKKGLRKIIMSKKTLIYTEGRSDKNFLSWCLNVWKNEDHFDRDHFDIIYVEGKNKLFSDEFCKRIENILNNKDQAYKQVCIIFDADIKEENQESDAGFDNKLKHIRKEFKEKGIDFPKEQIFLFPNNQDDGDLETLLLEIARHDEFLKCFERYLECIKNKEHYKPIKDIRKNMLYAYLEALGLENLTKTIIDVFDSKGKIKEKHQEEYEKLKEVIDFNSNSLIPLKNFLGQFAENNQKTNPKIF</sequence>
<protein>
    <submittedName>
        <fullName evidence="1">HP1078</fullName>
    </submittedName>
</protein>
<dbReference type="AlphaFoldDB" id="B9U2Q3"/>
<dbReference type="InterPro" id="IPR024508">
    <property type="entry name" value="DUF3226"/>
</dbReference>
<name>B9U2Q3_HELPX</name>
<dbReference type="Pfam" id="PF11536">
    <property type="entry name" value="DUF3226"/>
    <property type="match status" value="1"/>
</dbReference>
<gene>
    <name evidence="1" type="ORF">HP1078</name>
</gene>
<dbReference type="EMBL" id="EU423310">
    <property type="protein sequence ID" value="ACE75521.1"/>
    <property type="molecule type" value="Genomic_DNA"/>
</dbReference>
<reference evidence="1" key="1">
    <citation type="submission" date="2008-01" db="EMBL/GenBank/DDBJ databases">
        <title>Allelic and Phase Variation at a Cag Pathogenicity Island (PAI) Covarying Locus in Helicobacter pylori.</title>
        <authorList>
            <person name="Liechti G.W."/>
            <person name="Pitts R.A."/>
            <person name="Elias N."/>
            <person name="Peek R.M.Jr."/>
            <person name="Forsyth M.H."/>
        </authorList>
    </citation>
    <scope>NUCLEOTIDE SEQUENCE</scope>
    <source>
        <strain evidence="1">J166</strain>
    </source>
</reference>
<evidence type="ECO:0000313" key="1">
    <source>
        <dbReference type="EMBL" id="ACE75521.1"/>
    </source>
</evidence>